<dbReference type="OMA" id="REMTHEP"/>
<dbReference type="Pfam" id="PF05207">
    <property type="entry name" value="Zn_ribbon_CSL"/>
    <property type="match status" value="1"/>
</dbReference>
<dbReference type="PROSITE" id="PS51074">
    <property type="entry name" value="DPH_MB"/>
    <property type="match status" value="1"/>
</dbReference>
<dbReference type="FunFam" id="1.10.287.110:FF:000056">
    <property type="entry name" value="DnaJ (Hsp40) homolog, subfamily C, member 24"/>
    <property type="match status" value="1"/>
</dbReference>
<dbReference type="SUPFAM" id="SSF144217">
    <property type="entry name" value="CSL zinc finger"/>
    <property type="match status" value="1"/>
</dbReference>
<dbReference type="Gene3D" id="1.10.287.110">
    <property type="entry name" value="DnaJ domain"/>
    <property type="match status" value="1"/>
</dbReference>
<comment type="similarity">
    <text evidence="1">Belongs to the DPH4 family.</text>
</comment>
<dbReference type="PANTHER" id="PTHR45255">
    <property type="entry name" value="DNAJ HOMOLOG SUBFAMILY C MEMBER 24"/>
    <property type="match status" value="1"/>
</dbReference>
<reference evidence="7" key="3">
    <citation type="submission" date="2025-08" db="UniProtKB">
        <authorList>
            <consortium name="Ensembl"/>
        </authorList>
    </citation>
    <scope>IDENTIFICATION</scope>
</reference>
<keyword evidence="8" id="KW-1185">Reference proteome</keyword>
<dbReference type="Bgee" id="ENSELUG00000016623">
    <property type="expression patterns" value="Expressed in muscle tissue and 14 other cell types or tissues"/>
</dbReference>
<dbReference type="Gene3D" id="3.10.660.10">
    <property type="entry name" value="DPH Zinc finger"/>
    <property type="match status" value="1"/>
</dbReference>
<feature type="domain" description="DPH-type MB" evidence="6">
    <location>
        <begin position="108"/>
        <end position="162"/>
    </location>
</feature>
<evidence type="ECO:0000313" key="7">
    <source>
        <dbReference type="Ensembl" id="ENSELUP00000016853.2"/>
    </source>
</evidence>
<dbReference type="InParanoid" id="A0A3P8YJZ7"/>
<dbReference type="InterPro" id="IPR036671">
    <property type="entry name" value="DPH_MB_sf"/>
</dbReference>
<dbReference type="Proteomes" id="UP000265140">
    <property type="component" value="Chromosome 19"/>
</dbReference>
<dbReference type="AlphaFoldDB" id="A0A3P8YJZ7"/>
<proteinExistence type="inferred from homology"/>
<organism evidence="7 8">
    <name type="scientific">Esox lucius</name>
    <name type="common">Northern pike</name>
    <dbReference type="NCBI Taxonomy" id="8010"/>
    <lineage>
        <taxon>Eukaryota</taxon>
        <taxon>Metazoa</taxon>
        <taxon>Chordata</taxon>
        <taxon>Craniata</taxon>
        <taxon>Vertebrata</taxon>
        <taxon>Euteleostomi</taxon>
        <taxon>Actinopterygii</taxon>
        <taxon>Neopterygii</taxon>
        <taxon>Teleostei</taxon>
        <taxon>Protacanthopterygii</taxon>
        <taxon>Esociformes</taxon>
        <taxon>Esocidae</taxon>
        <taxon>Esox</taxon>
    </lineage>
</organism>
<name>A0A3P8YJZ7_ESOLU</name>
<keyword evidence="4" id="KW-0408">Iron</keyword>
<dbReference type="InterPro" id="IPR001623">
    <property type="entry name" value="DnaJ_domain"/>
</dbReference>
<dbReference type="CDD" id="cd06257">
    <property type="entry name" value="DnaJ"/>
    <property type="match status" value="1"/>
</dbReference>
<dbReference type="STRING" id="8010.ENSELUP00000016853"/>
<dbReference type="Ensembl" id="ENSELUT00000026300.3">
    <property type="protein sequence ID" value="ENSELUP00000016853.2"/>
    <property type="gene ID" value="ENSELUG00000016623.3"/>
</dbReference>
<dbReference type="InterPro" id="IPR007872">
    <property type="entry name" value="DPH_MB_dom"/>
</dbReference>
<evidence type="ECO:0000256" key="3">
    <source>
        <dbReference type="ARBA" id="ARBA00022833"/>
    </source>
</evidence>
<dbReference type="PRINTS" id="PR00625">
    <property type="entry name" value="JDOMAIN"/>
</dbReference>
<dbReference type="GeneTree" id="ENSGT00390000005430"/>
<keyword evidence="3" id="KW-0862">Zinc</keyword>
<dbReference type="GO" id="GO:0008198">
    <property type="term" value="F:ferrous iron binding"/>
    <property type="evidence" value="ECO:0007669"/>
    <property type="project" value="TreeGrafter"/>
</dbReference>
<sequence>MTNKLISQNDWYSILEASPSDELQDLKQKYQRLALLYHPDKQGPDVTVTEAEEHLRRFIEVDQAWKVLSNQETKRAYDLQLRGAYCLSPAISQPLKAAGNELNQSWPVDARVCLDDMTWDEDNEVYTYSCRCGGEFSTGREEADGAIVCCDTCSLGIEVNRTNLTGCDIVR</sequence>
<evidence type="ECO:0000256" key="4">
    <source>
        <dbReference type="ARBA" id="ARBA00023004"/>
    </source>
</evidence>
<dbReference type="GO" id="GO:0001671">
    <property type="term" value="F:ATPase activator activity"/>
    <property type="evidence" value="ECO:0007669"/>
    <property type="project" value="TreeGrafter"/>
</dbReference>
<dbReference type="SMART" id="SM00271">
    <property type="entry name" value="DnaJ"/>
    <property type="match status" value="1"/>
</dbReference>
<dbReference type="PANTHER" id="PTHR45255:SF1">
    <property type="entry name" value="DNAJ HOMOLOG SUBFAMILY C MEMBER 24"/>
    <property type="match status" value="1"/>
</dbReference>
<protein>
    <recommendedName>
        <fullName evidence="9">DnaJ homolog subfamily C member 24</fullName>
    </recommendedName>
</protein>
<reference evidence="8" key="1">
    <citation type="journal article" date="2014" name="PLoS ONE">
        <title>The genome and linkage map of the northern pike (Esox lucius): conserved synteny revealed between the salmonid sister group and the Neoteleostei.</title>
        <authorList>
            <person name="Rondeau E.B."/>
            <person name="Minkley D.R."/>
            <person name="Leong J.S."/>
            <person name="Messmer A.M."/>
            <person name="Jantzen J.R."/>
            <person name="von Schalburg K.R."/>
            <person name="Lemon C."/>
            <person name="Bird N.H."/>
            <person name="Koop B.F."/>
        </authorList>
    </citation>
    <scope>NUCLEOTIDE SEQUENCE</scope>
</reference>
<evidence type="ECO:0000259" key="6">
    <source>
        <dbReference type="PROSITE" id="PS51074"/>
    </source>
</evidence>
<reference evidence="7" key="2">
    <citation type="submission" date="2020-02" db="EMBL/GenBank/DDBJ databases">
        <title>Esox lucius (northern pike) genome, fEsoLuc1, primary haplotype.</title>
        <authorList>
            <person name="Myers G."/>
            <person name="Karagic N."/>
            <person name="Meyer A."/>
            <person name="Pippel M."/>
            <person name="Reichard M."/>
            <person name="Winkler S."/>
            <person name="Tracey A."/>
            <person name="Sims Y."/>
            <person name="Howe K."/>
            <person name="Rhie A."/>
            <person name="Formenti G."/>
            <person name="Durbin R."/>
            <person name="Fedrigo O."/>
            <person name="Jarvis E.D."/>
        </authorList>
    </citation>
    <scope>NUCLEOTIDE SEQUENCE [LARGE SCALE GENOMIC DNA]</scope>
</reference>
<dbReference type="PROSITE" id="PS50076">
    <property type="entry name" value="DNAJ_2"/>
    <property type="match status" value="1"/>
</dbReference>
<keyword evidence="2" id="KW-0479">Metal-binding</keyword>
<evidence type="ECO:0008006" key="9">
    <source>
        <dbReference type="Google" id="ProtNLM"/>
    </source>
</evidence>
<accession>A0A3P8YJZ7</accession>
<evidence type="ECO:0000256" key="2">
    <source>
        <dbReference type="ARBA" id="ARBA00022723"/>
    </source>
</evidence>
<dbReference type="SUPFAM" id="SSF46565">
    <property type="entry name" value="Chaperone J-domain"/>
    <property type="match status" value="1"/>
</dbReference>
<evidence type="ECO:0000256" key="1">
    <source>
        <dbReference type="ARBA" id="ARBA00006169"/>
    </source>
</evidence>
<gene>
    <name evidence="7" type="primary">DNAJC24</name>
</gene>
<reference evidence="7" key="4">
    <citation type="submission" date="2025-09" db="UniProtKB">
        <authorList>
            <consortium name="Ensembl"/>
        </authorList>
    </citation>
    <scope>IDENTIFICATION</scope>
</reference>
<evidence type="ECO:0000313" key="8">
    <source>
        <dbReference type="Proteomes" id="UP000265140"/>
    </source>
</evidence>
<dbReference type="Pfam" id="PF00226">
    <property type="entry name" value="DnaJ"/>
    <property type="match status" value="1"/>
</dbReference>
<dbReference type="InterPro" id="IPR036869">
    <property type="entry name" value="J_dom_sf"/>
</dbReference>
<evidence type="ECO:0000259" key="5">
    <source>
        <dbReference type="PROSITE" id="PS50076"/>
    </source>
</evidence>
<feature type="domain" description="J" evidence="5">
    <location>
        <begin position="10"/>
        <end position="81"/>
    </location>
</feature>